<evidence type="ECO:0000313" key="1">
    <source>
        <dbReference type="EMBL" id="SPM41677.1"/>
    </source>
</evidence>
<keyword evidence="2" id="KW-1185">Reference proteome</keyword>
<evidence type="ECO:0000313" key="2">
    <source>
        <dbReference type="Proteomes" id="UP000240424"/>
    </source>
</evidence>
<dbReference type="InterPro" id="IPR051209">
    <property type="entry name" value="FAD-bind_Monooxygenase_sf"/>
</dbReference>
<dbReference type="EMBL" id="FUEZ01000004">
    <property type="protein sequence ID" value="SPM41677.1"/>
    <property type="molecule type" value="Genomic_DNA"/>
</dbReference>
<feature type="non-terminal residue" evidence="1">
    <location>
        <position position="1"/>
    </location>
</feature>
<proteinExistence type="predicted"/>
<dbReference type="PANTHER" id="PTHR42877:SF4">
    <property type="entry name" value="FAD_NAD(P)-BINDING DOMAIN-CONTAINING PROTEIN-RELATED"/>
    <property type="match status" value="1"/>
</dbReference>
<accession>A0A2U3PD36</accession>
<dbReference type="AlphaFoldDB" id="A0A2U3PD36"/>
<dbReference type="SUPFAM" id="SSF51905">
    <property type="entry name" value="FAD/NAD(P)-binding domain"/>
    <property type="match status" value="2"/>
</dbReference>
<dbReference type="Proteomes" id="UP000240424">
    <property type="component" value="Unassembled WGS sequence"/>
</dbReference>
<dbReference type="Gene3D" id="3.50.50.60">
    <property type="entry name" value="FAD/NAD(P)-binding domain"/>
    <property type="match status" value="2"/>
</dbReference>
<sequence length="665" mass="73833">VALPASTSASTDLSRLLGLPFADSDDVIRDAVDQASVPALLMSMVHMTGDMGLLDELPRPFMLIAMDLQGAMSELDKELVRKRAYDVIRDYRDRGCPPPFVPDADQMRVMFQVMSAGAVTEQFVDYVAADLRFSDADQCGPVLASTPEQRAEFPVVVIGCGEAGLLAGIKLKAAGMPFTIIEKQSGVGGTWLANRYPGCRVDIANQYYAYSFEPLDHWTHYYSEQPEILHYLDDVATRYDITPDVRFNTEATGAAWDEESATWRVAIRAADGRAETLTARALICAVGQFSNAVIPDIKGAKDFRGPSFHTADWRDDVDLAGKRVAVIGAGASGFQLVPAIADSTQQVDVYQRTPQWMAPNPIYHDAIPDGARWAIRHLPYYGRWLRFVSWWPIADALDEQVRIDPDWDNGGLSCSESNHAIREMFIAWMRVFCTDEELLAKVTPNYPPMGKRTLQDDGTWLTTLQRDDVEFINDGIAEITADGVRTVDGVHRPADVLVWATGFDVNHQLGPINVRGIDGVELNTAWGDSAYAYLGVTVPGFPNFFCMFGPGTNAVNGASIIYNSECQMRYILGCIDMVLAGGFGSATVRADVCDDYNRRSQERLKEMVYTHPAVSSSYYKNAAGHVPTLYGFRIFDYWKWTNRPNPDDYELRPTPEIVPTGRRSE</sequence>
<dbReference type="PRINTS" id="PR00411">
    <property type="entry name" value="PNDRDTASEI"/>
</dbReference>
<dbReference type="Pfam" id="PF13738">
    <property type="entry name" value="Pyr_redox_3"/>
    <property type="match status" value="1"/>
</dbReference>
<dbReference type="STRING" id="1841861.GCA_900157365_02207"/>
<dbReference type="InterPro" id="IPR036188">
    <property type="entry name" value="FAD/NAD-bd_sf"/>
</dbReference>
<reference evidence="1 2" key="1">
    <citation type="submission" date="2017-01" db="EMBL/GenBank/DDBJ databases">
        <authorList>
            <consortium name="Urmite Genomes"/>
        </authorList>
    </citation>
    <scope>NUCLEOTIDE SEQUENCE [LARGE SCALE GENOMIC DNA]</scope>
    <source>
        <strain evidence="1 2">AB215</strain>
    </source>
</reference>
<gene>
    <name evidence="1" type="ORF">MNAB215_3887</name>
</gene>
<name>A0A2U3PD36_9MYCO</name>
<dbReference type="PANTHER" id="PTHR42877">
    <property type="entry name" value="L-ORNITHINE N(5)-MONOOXYGENASE-RELATED"/>
    <property type="match status" value="1"/>
</dbReference>
<protein>
    <submittedName>
        <fullName evidence="1">Predicted flavoprotein CzcO associated with the cation diffusion facilitator CzcD</fullName>
    </submittedName>
</protein>
<organism evidence="1 2">
    <name type="scientific">Mycobacterium numidiamassiliense</name>
    <dbReference type="NCBI Taxonomy" id="1841861"/>
    <lineage>
        <taxon>Bacteria</taxon>
        <taxon>Bacillati</taxon>
        <taxon>Actinomycetota</taxon>
        <taxon>Actinomycetes</taxon>
        <taxon>Mycobacteriales</taxon>
        <taxon>Mycobacteriaceae</taxon>
        <taxon>Mycobacterium</taxon>
    </lineage>
</organism>
<dbReference type="PRINTS" id="PR00368">
    <property type="entry name" value="FADPNR"/>
</dbReference>